<gene>
    <name evidence="1" type="ORF">NCTC11009_01012</name>
</gene>
<name>A0A2X1UKV3_9BURK</name>
<dbReference type="NCBIfam" id="TIGR03373">
    <property type="entry name" value="VI_minor_4"/>
    <property type="match status" value="1"/>
</dbReference>
<dbReference type="InterPro" id="IPR017748">
    <property type="entry name" value="TagF"/>
</dbReference>
<dbReference type="Gene3D" id="3.40.1730.10">
    <property type="entry name" value="pa0076 domain"/>
    <property type="match status" value="1"/>
</dbReference>
<protein>
    <submittedName>
        <fullName evidence="1">Uncharacterized protein conserved in bacteria</fullName>
    </submittedName>
</protein>
<dbReference type="Pfam" id="PF09867">
    <property type="entry name" value="TagF_N"/>
    <property type="match status" value="1"/>
</dbReference>
<accession>A0A2X1UKV3</accession>
<dbReference type="Proteomes" id="UP000250242">
    <property type="component" value="Unassembled WGS sequence"/>
</dbReference>
<dbReference type="EMBL" id="UATH01000001">
    <property type="protein sequence ID" value="SPY07799.1"/>
    <property type="molecule type" value="Genomic_DNA"/>
</dbReference>
<dbReference type="RefSeq" id="WP_113062430.1">
    <property type="nucleotide sequence ID" value="NZ_CAMQFR010000006.1"/>
</dbReference>
<evidence type="ECO:0000313" key="2">
    <source>
        <dbReference type="Proteomes" id="UP000250242"/>
    </source>
</evidence>
<dbReference type="PIRSF" id="PIRSF029287">
    <property type="entry name" value="UCP029287"/>
    <property type="match status" value="1"/>
</dbReference>
<sequence length="242" mass="26489">MSSSAYTPSIDDLSRALGWYGKLPAAGDFVRRRLSSELVNWWHRWLELGLPSVKESAAKQSLFFHAPIWNFALPASHGCDVVQLGCVAPSRDRVGRLYPLLVSLYVPPSYFEPQLIAGSARFYQQIGKSLLQAVSLGCSVEQFDRSLADISLTMTAMLKRHSAVATPSCGDDILSILNEGHSTAPTEQLEEEGSSWPNLANFFEPQGSNSYWWTNQATGAALRAQVHGGAPNAALFKTLFLA</sequence>
<dbReference type="InterPro" id="IPR038225">
    <property type="entry name" value="TagF_sf"/>
</dbReference>
<organism evidence="1 2">
    <name type="scientific">Oligella urethralis</name>
    <dbReference type="NCBI Taxonomy" id="90245"/>
    <lineage>
        <taxon>Bacteria</taxon>
        <taxon>Pseudomonadati</taxon>
        <taxon>Pseudomonadota</taxon>
        <taxon>Betaproteobacteria</taxon>
        <taxon>Burkholderiales</taxon>
        <taxon>Alcaligenaceae</taxon>
        <taxon>Oligella</taxon>
    </lineage>
</organism>
<reference evidence="1 2" key="1">
    <citation type="submission" date="2018-06" db="EMBL/GenBank/DDBJ databases">
        <authorList>
            <consortium name="Pathogen Informatics"/>
            <person name="Doyle S."/>
        </authorList>
    </citation>
    <scope>NUCLEOTIDE SEQUENCE [LARGE SCALE GENOMIC DNA]</scope>
    <source>
        <strain evidence="1 2">NCTC11009</strain>
    </source>
</reference>
<evidence type="ECO:0000313" key="1">
    <source>
        <dbReference type="EMBL" id="SPY07799.1"/>
    </source>
</evidence>
<dbReference type="AlphaFoldDB" id="A0A2X1UKV3"/>
<proteinExistence type="predicted"/>